<dbReference type="GeneID" id="84229017"/>
<dbReference type="AlphaFoldDB" id="A0AA51UGK8"/>
<gene>
    <name evidence="1" type="ORF">RE476_02710</name>
</gene>
<sequence length="952" mass="111354">MPKPEIIEKALNQIRKRAVNYVYFFNHLTSPEWIEPLYSNGMFQHPPLPEQEEGYISFPPWPESRYLVRMASKSPELVLSTIIKIPETENIRVHEDFAEAALAMPPDLAVRLIKKEIDWIKSQQHLYFLPEIYGKLISHLARGGQVNYALNLARTLLAVNPTMRKYKEENISLMPSSPFIRFDIWYYEQILKNNMPDLVITAKEDALKLLCDLLVDVIRFSDESTDETVEEYSFIWRPAIEEHDQNHRIHEINDLIVSAVRDVADELIETNGKIVLEIIEGQTFKLFKRIGLYLRRKWPEIDPDGTANLVINPNVFDDIHLHHEFYLLVAEQFDNFSPMVQKAYLDMIKQAVDVGKKFDLREREYGNQPHTEEIESYVRRWQYKKLWPIQAFLDQEWREQFNTLKGEFGELDHPEFYSYFSKGWVGPISPKAIEDLKSMNIDELISFLNSWSPSESPMSASPEGLGRQLTELVSLEPEPFSIEAGRFENLDPTYTRALLSGFRDALKQKKTFQWLPVLDLCHRIIDQTREILERKIEDMDTDPDRGWTRKVIADLLEIAFKLNMIPFDLRTAAWDVLSPITDDPDPTMEHEEKYGGSNMSPAMLSINTTRGAAMRAVMRYALWIRKHIEETTDSKERVDSGFEEMPEVRDVLERHLDPNLDPSLAIHSVYGQWFPWLVLLDEKWAAQNTTKIFPMDRNLHDAAWRTYIVYCKPYDNVLDLLREEYSRAIDNIESLSEDQKPLFNYDKNLVEHTMTYYWRGKLDIDEPDGVLTRFFTKAPEEFRGQAIEFIGRNLYNSKESIDSEILKRLKKLWETRINAIRATKKDNINTELVSFGWWFVSAKFDDDWAISQLEDLIELTNGKIDPDHLVIERLAELSKTMPLFTVKCLAQIFESDKNKWRIHSFVDHMRIIIGTALKSTDDVAYKTAAEFVDRLLASGYLDFRDLLTETDE</sequence>
<organism evidence="1 2">
    <name type="scientific">Methanolobus mangrovi</name>
    <dbReference type="NCBI Taxonomy" id="3072977"/>
    <lineage>
        <taxon>Archaea</taxon>
        <taxon>Methanobacteriati</taxon>
        <taxon>Methanobacteriota</taxon>
        <taxon>Stenosarchaea group</taxon>
        <taxon>Methanomicrobia</taxon>
        <taxon>Methanosarcinales</taxon>
        <taxon>Methanosarcinaceae</taxon>
        <taxon>Methanolobus</taxon>
    </lineage>
</organism>
<evidence type="ECO:0000313" key="2">
    <source>
        <dbReference type="Proteomes" id="UP001183006"/>
    </source>
</evidence>
<evidence type="ECO:0000313" key="1">
    <source>
        <dbReference type="EMBL" id="WMW22750.1"/>
    </source>
</evidence>
<accession>A0AA51UGK8</accession>
<protein>
    <submittedName>
        <fullName evidence="1">Uncharacterized protein</fullName>
    </submittedName>
</protein>
<proteinExistence type="predicted"/>
<dbReference type="KEGG" id="mmav:RE476_02710"/>
<dbReference type="EMBL" id="CP133594">
    <property type="protein sequence ID" value="WMW22750.1"/>
    <property type="molecule type" value="Genomic_DNA"/>
</dbReference>
<keyword evidence="2" id="KW-1185">Reference proteome</keyword>
<dbReference type="RefSeq" id="WP_309308864.1">
    <property type="nucleotide sequence ID" value="NZ_CP133594.1"/>
</dbReference>
<reference evidence="1" key="1">
    <citation type="submission" date="2023-08" db="EMBL/GenBank/DDBJ databases">
        <title>Methanolobus mangrovi sp. nov. and Methanolobus sediminis sp. nov, two novel methylotrophic methanogens isolated from mangrove sediments in China.</title>
        <authorList>
            <person name="Zhou J."/>
        </authorList>
    </citation>
    <scope>NUCLEOTIDE SEQUENCE</scope>
    <source>
        <strain evidence="1">FTZ2</strain>
    </source>
</reference>
<name>A0AA51UGK8_9EURY</name>
<dbReference type="Proteomes" id="UP001183006">
    <property type="component" value="Chromosome"/>
</dbReference>